<evidence type="ECO:0000256" key="1">
    <source>
        <dbReference type="SAM" id="MobiDB-lite"/>
    </source>
</evidence>
<comment type="caution">
    <text evidence="3">The sequence shown here is derived from an EMBL/GenBank/DDBJ whole genome shotgun (WGS) entry which is preliminary data.</text>
</comment>
<dbReference type="InterPro" id="IPR032809">
    <property type="entry name" value="Put_HupE_UreJ"/>
</dbReference>
<protein>
    <recommendedName>
        <fullName evidence="5">Hydrogenase/urease accessory protein HupE</fullName>
    </recommendedName>
</protein>
<evidence type="ECO:0000256" key="2">
    <source>
        <dbReference type="SAM" id="Phobius"/>
    </source>
</evidence>
<keyword evidence="2" id="KW-0472">Membrane</keyword>
<evidence type="ECO:0008006" key="5">
    <source>
        <dbReference type="Google" id="ProtNLM"/>
    </source>
</evidence>
<dbReference type="EMBL" id="JABFCZ010000003">
    <property type="protein sequence ID" value="MBD1545229.1"/>
    <property type="molecule type" value="Genomic_DNA"/>
</dbReference>
<feature type="transmembrane region" description="Helical" evidence="2">
    <location>
        <begin position="295"/>
        <end position="317"/>
    </location>
</feature>
<reference evidence="3" key="1">
    <citation type="submission" date="2020-05" db="EMBL/GenBank/DDBJ databases">
        <title>Identification of trans-AT polyketide cluster in two marine bacteria, producers of a novel glutaramide-containing polyketide sesbanimide D and analogs.</title>
        <authorList>
            <person name="Kacar D."/>
            <person name="Rodriguez P."/>
            <person name="Canedo L."/>
            <person name="Gonzalez E."/>
            <person name="Galan B."/>
            <person name="De La Calle F."/>
            <person name="Garcia J.L."/>
        </authorList>
    </citation>
    <scope>NUCLEOTIDE SEQUENCE</scope>
    <source>
        <strain evidence="3">PHM038</strain>
    </source>
</reference>
<feature type="transmembrane region" description="Helical" evidence="2">
    <location>
        <begin position="267"/>
        <end position="289"/>
    </location>
</feature>
<gene>
    <name evidence="3" type="ORF">HK439_03070</name>
</gene>
<feature type="region of interest" description="Disordered" evidence="1">
    <location>
        <begin position="135"/>
        <end position="154"/>
    </location>
</feature>
<keyword evidence="2" id="KW-0812">Transmembrane</keyword>
<dbReference type="AlphaFoldDB" id="A0A926S8N6"/>
<evidence type="ECO:0000313" key="3">
    <source>
        <dbReference type="EMBL" id="MBD1545229.1"/>
    </source>
</evidence>
<keyword evidence="2" id="KW-1133">Transmembrane helix</keyword>
<accession>A0A926S8N6</accession>
<proteinExistence type="predicted"/>
<dbReference type="Pfam" id="PF13795">
    <property type="entry name" value="HupE_UreJ_2"/>
    <property type="match status" value="1"/>
</dbReference>
<organism evidence="3 4">
    <name type="scientific">Roseibium aggregatum</name>
    <dbReference type="NCBI Taxonomy" id="187304"/>
    <lineage>
        <taxon>Bacteria</taxon>
        <taxon>Pseudomonadati</taxon>
        <taxon>Pseudomonadota</taxon>
        <taxon>Alphaproteobacteria</taxon>
        <taxon>Hyphomicrobiales</taxon>
        <taxon>Stappiaceae</taxon>
        <taxon>Roseibium</taxon>
    </lineage>
</organism>
<feature type="transmembrane region" description="Helical" evidence="2">
    <location>
        <begin position="392"/>
        <end position="409"/>
    </location>
</feature>
<feature type="transmembrane region" description="Helical" evidence="2">
    <location>
        <begin position="324"/>
        <end position="346"/>
    </location>
</feature>
<name>A0A926S8N6_9HYPH</name>
<dbReference type="RefSeq" id="WP_190289897.1">
    <property type="nucleotide sequence ID" value="NZ_JABFCZ010000003.1"/>
</dbReference>
<dbReference type="Proteomes" id="UP000598467">
    <property type="component" value="Unassembled WGS sequence"/>
</dbReference>
<evidence type="ECO:0000313" key="4">
    <source>
        <dbReference type="Proteomes" id="UP000598467"/>
    </source>
</evidence>
<feature type="transmembrane region" description="Helical" evidence="2">
    <location>
        <begin position="352"/>
        <end position="380"/>
    </location>
</feature>
<sequence length="416" mass="43768">MLHGRLQKSLHIFLLVLAGVLAVTGNAGAHFSDGTKLRTILLTIEDGALAAYIRTPAPLVFSDLVVRSQTQDEPLHSPYLSYETTATGGSYRLDLAGIEADSQAFSDRLAGSLAFSQSGADLKATVTGFRIRERMPDDEFNTGDSARSALAASGTEAEPQFGSAVIDFRIALQAPAPDAAVTVKAGYDPLIPGPGVSIENHLVDARISPPVSSTRPGQLEDGVEINGSHLATAIEFIHQGTLHILDGLDHVFLVVALALGVGATRKLIWLVTAFTLGHSVTLIASFLGLTPSWPWFIPLVEAAIAASVLYAAVAALLRRSGSILVFGAIGLLHGLGFSFVLGDILGRNAPDLILALASFNIGIEVGQIAILATTLGIVYAVTRLSEPAVRPLRVGALSGIAFLSAWWVVERMMVVV</sequence>